<keyword evidence="13" id="KW-1185">Reference proteome</keyword>
<dbReference type="Pfam" id="PF00672">
    <property type="entry name" value="HAMP"/>
    <property type="match status" value="1"/>
</dbReference>
<evidence type="ECO:0000256" key="9">
    <source>
        <dbReference type="ARBA" id="ARBA00022840"/>
    </source>
</evidence>
<dbReference type="EMBL" id="AP017312">
    <property type="protein sequence ID" value="BAU28357.1"/>
    <property type="molecule type" value="Genomic_DNA"/>
</dbReference>
<dbReference type="RefSeq" id="WP_096466120.1">
    <property type="nucleotide sequence ID" value="NZ_AP017312.1"/>
</dbReference>
<dbReference type="GO" id="GO:0005886">
    <property type="term" value="C:plasma membrane"/>
    <property type="evidence" value="ECO:0007669"/>
    <property type="project" value="UniProtKB-SubCell"/>
</dbReference>
<dbReference type="PANTHER" id="PTHR45453:SF1">
    <property type="entry name" value="PHOSPHATE REGULON SENSOR PROTEIN PHOR"/>
    <property type="match status" value="1"/>
</dbReference>
<keyword evidence="11" id="KW-0472">Membrane</keyword>
<dbReference type="SUPFAM" id="SSF47384">
    <property type="entry name" value="Homodimeric domain of signal transducing histidine kinase"/>
    <property type="match status" value="1"/>
</dbReference>
<dbReference type="SMART" id="SM00387">
    <property type="entry name" value="HATPase_c"/>
    <property type="match status" value="1"/>
</dbReference>
<dbReference type="Pfam" id="PF02518">
    <property type="entry name" value="HATPase_c"/>
    <property type="match status" value="1"/>
</dbReference>
<evidence type="ECO:0000313" key="12">
    <source>
        <dbReference type="EMBL" id="BAU28357.1"/>
    </source>
</evidence>
<dbReference type="CDD" id="cd06225">
    <property type="entry name" value="HAMP"/>
    <property type="match status" value="1"/>
</dbReference>
<evidence type="ECO:0000256" key="2">
    <source>
        <dbReference type="ARBA" id="ARBA00004651"/>
    </source>
</evidence>
<keyword evidence="6 12" id="KW-0808">Transferase</keyword>
<evidence type="ECO:0000256" key="7">
    <source>
        <dbReference type="ARBA" id="ARBA00022741"/>
    </source>
</evidence>
<dbReference type="SMART" id="SM00304">
    <property type="entry name" value="HAMP"/>
    <property type="match status" value="1"/>
</dbReference>
<keyword evidence="5" id="KW-0597">Phosphoprotein</keyword>
<dbReference type="Pfam" id="PF00512">
    <property type="entry name" value="HisKA"/>
    <property type="match status" value="1"/>
</dbReference>
<keyword evidence="9" id="KW-0067">ATP-binding</keyword>
<evidence type="ECO:0000256" key="5">
    <source>
        <dbReference type="ARBA" id="ARBA00022553"/>
    </source>
</evidence>
<organism evidence="12 13">
    <name type="scientific">Aneurinibacillus soli</name>
    <dbReference type="NCBI Taxonomy" id="1500254"/>
    <lineage>
        <taxon>Bacteria</taxon>
        <taxon>Bacillati</taxon>
        <taxon>Bacillota</taxon>
        <taxon>Bacilli</taxon>
        <taxon>Bacillales</taxon>
        <taxon>Paenibacillaceae</taxon>
        <taxon>Aneurinibacillus group</taxon>
        <taxon>Aneurinibacillus</taxon>
    </lineage>
</organism>
<reference evidence="12 13" key="1">
    <citation type="submission" date="2015-12" db="EMBL/GenBank/DDBJ databases">
        <title>Genome sequence of Aneurinibacillus soli.</title>
        <authorList>
            <person name="Lee J.S."/>
            <person name="Lee K.C."/>
            <person name="Kim K.K."/>
            <person name="Lee B.W."/>
        </authorList>
    </citation>
    <scope>NUCLEOTIDE SEQUENCE [LARGE SCALE GENOMIC DNA]</scope>
    <source>
        <strain evidence="12 13">CB4</strain>
    </source>
</reference>
<accession>A0A0U5AX99</accession>
<dbReference type="SUPFAM" id="SSF158472">
    <property type="entry name" value="HAMP domain-like"/>
    <property type="match status" value="1"/>
</dbReference>
<name>A0A0U5AX99_9BACL</name>
<dbReference type="SMART" id="SM00388">
    <property type="entry name" value="HisKA"/>
    <property type="match status" value="1"/>
</dbReference>
<dbReference type="PANTHER" id="PTHR45453">
    <property type="entry name" value="PHOSPHATE REGULON SENSOR PROTEIN PHOR"/>
    <property type="match status" value="1"/>
</dbReference>
<dbReference type="Gene3D" id="3.30.565.10">
    <property type="entry name" value="Histidine kinase-like ATPase, C-terminal domain"/>
    <property type="match status" value="1"/>
</dbReference>
<dbReference type="InterPro" id="IPR005467">
    <property type="entry name" value="His_kinase_dom"/>
</dbReference>
<dbReference type="Proteomes" id="UP000217696">
    <property type="component" value="Chromosome"/>
</dbReference>
<dbReference type="InterPro" id="IPR003594">
    <property type="entry name" value="HATPase_dom"/>
</dbReference>
<evidence type="ECO:0000256" key="4">
    <source>
        <dbReference type="ARBA" id="ARBA00022475"/>
    </source>
</evidence>
<dbReference type="GO" id="GO:0004721">
    <property type="term" value="F:phosphoprotein phosphatase activity"/>
    <property type="evidence" value="ECO:0007669"/>
    <property type="project" value="TreeGrafter"/>
</dbReference>
<dbReference type="InterPro" id="IPR003661">
    <property type="entry name" value="HisK_dim/P_dom"/>
</dbReference>
<evidence type="ECO:0000256" key="1">
    <source>
        <dbReference type="ARBA" id="ARBA00000085"/>
    </source>
</evidence>
<dbReference type="PRINTS" id="PR00344">
    <property type="entry name" value="BCTRLSENSOR"/>
</dbReference>
<dbReference type="PROSITE" id="PS50885">
    <property type="entry name" value="HAMP"/>
    <property type="match status" value="1"/>
</dbReference>
<gene>
    <name evidence="12" type="primary">baeS</name>
    <name evidence="12" type="ORF">CB4_02531</name>
</gene>
<comment type="subcellular location">
    <subcellularLocation>
        <location evidence="2">Cell membrane</location>
        <topology evidence="2">Multi-pass membrane protein</topology>
    </subcellularLocation>
</comment>
<evidence type="ECO:0000256" key="8">
    <source>
        <dbReference type="ARBA" id="ARBA00022777"/>
    </source>
</evidence>
<dbReference type="InterPro" id="IPR050351">
    <property type="entry name" value="BphY/WalK/GraS-like"/>
</dbReference>
<dbReference type="GO" id="GO:0000155">
    <property type="term" value="F:phosphorelay sensor kinase activity"/>
    <property type="evidence" value="ECO:0007669"/>
    <property type="project" value="InterPro"/>
</dbReference>
<dbReference type="InterPro" id="IPR003660">
    <property type="entry name" value="HAMP_dom"/>
</dbReference>
<dbReference type="SUPFAM" id="SSF55874">
    <property type="entry name" value="ATPase domain of HSP90 chaperone/DNA topoisomerase II/histidine kinase"/>
    <property type="match status" value="1"/>
</dbReference>
<evidence type="ECO:0000313" key="13">
    <source>
        <dbReference type="Proteomes" id="UP000217696"/>
    </source>
</evidence>
<dbReference type="InterPro" id="IPR036097">
    <property type="entry name" value="HisK_dim/P_sf"/>
</dbReference>
<evidence type="ECO:0000256" key="6">
    <source>
        <dbReference type="ARBA" id="ARBA00022679"/>
    </source>
</evidence>
<keyword evidence="10" id="KW-0902">Two-component regulatory system</keyword>
<dbReference type="CDD" id="cd00075">
    <property type="entry name" value="HATPase"/>
    <property type="match status" value="1"/>
</dbReference>
<sequence length="358" mass="40224">MIRGLRARLAFIFIGMVTGILVIATVILIFVTHYHITMFLQQIPEGVPFLSHLNIHFERAMIQSITFTEIGAILLAILVSLSVTKRIITPLADMRQAAEQMRQGDLTSRVVIQGHDELADLGQSLNHLAEQLQKQEELRKTMTADIAHELRTPLSTLKSHMEAFEDGIWEPTPERIHSCYEEIERLIHLVGDLEELTYMESSEFSLHLQREDVRQILRQAISSVKAAYLQKNVQLNLRDGEPILVDVDRQRIGQILVNLLTNALKFTSPGGSVQVEVYEEKEQVIMSVVDTGIGIAKNEIPFVFERFYRVDKSRNRKYGGGGIGLTIVKRLVEAHGGQVAIGSEQGKGTTVSILLPKN</sequence>
<dbReference type="FunFam" id="3.30.565.10:FF:000006">
    <property type="entry name" value="Sensor histidine kinase WalK"/>
    <property type="match status" value="1"/>
</dbReference>
<dbReference type="InterPro" id="IPR004358">
    <property type="entry name" value="Sig_transdc_His_kin-like_C"/>
</dbReference>
<keyword evidence="8 12" id="KW-0418">Kinase</keyword>
<dbReference type="Gene3D" id="1.10.287.130">
    <property type="match status" value="1"/>
</dbReference>
<evidence type="ECO:0000256" key="3">
    <source>
        <dbReference type="ARBA" id="ARBA00012438"/>
    </source>
</evidence>
<protein>
    <recommendedName>
        <fullName evidence="3">histidine kinase</fullName>
        <ecNumber evidence="3">2.7.13.3</ecNumber>
    </recommendedName>
</protein>
<dbReference type="GO" id="GO:0005524">
    <property type="term" value="F:ATP binding"/>
    <property type="evidence" value="ECO:0007669"/>
    <property type="project" value="UniProtKB-KW"/>
</dbReference>
<dbReference type="CDD" id="cd00082">
    <property type="entry name" value="HisKA"/>
    <property type="match status" value="1"/>
</dbReference>
<dbReference type="AlphaFoldDB" id="A0A0U5AX99"/>
<dbReference type="OrthoDB" id="9813151at2"/>
<keyword evidence="4" id="KW-1003">Cell membrane</keyword>
<evidence type="ECO:0000256" key="11">
    <source>
        <dbReference type="ARBA" id="ARBA00023136"/>
    </source>
</evidence>
<proteinExistence type="predicted"/>
<dbReference type="PROSITE" id="PS50109">
    <property type="entry name" value="HIS_KIN"/>
    <property type="match status" value="1"/>
</dbReference>
<comment type="catalytic activity">
    <reaction evidence="1">
        <text>ATP + protein L-histidine = ADP + protein N-phospho-L-histidine.</text>
        <dbReference type="EC" id="2.7.13.3"/>
    </reaction>
</comment>
<dbReference type="EC" id="2.7.13.3" evidence="3"/>
<evidence type="ECO:0000256" key="10">
    <source>
        <dbReference type="ARBA" id="ARBA00023012"/>
    </source>
</evidence>
<dbReference type="InterPro" id="IPR036890">
    <property type="entry name" value="HATPase_C_sf"/>
</dbReference>
<dbReference type="GO" id="GO:0016036">
    <property type="term" value="P:cellular response to phosphate starvation"/>
    <property type="evidence" value="ECO:0007669"/>
    <property type="project" value="TreeGrafter"/>
</dbReference>
<keyword evidence="7" id="KW-0547">Nucleotide-binding</keyword>
<dbReference type="Gene3D" id="1.10.8.500">
    <property type="entry name" value="HAMP domain in histidine kinase"/>
    <property type="match status" value="1"/>
</dbReference>
<dbReference type="KEGG" id="asoc:CB4_02531"/>